<feature type="region of interest" description="Disordered" evidence="2">
    <location>
        <begin position="1"/>
        <end position="26"/>
    </location>
</feature>
<gene>
    <name evidence="4" type="ORF">ACFR9T_02105</name>
</gene>
<keyword evidence="3" id="KW-0812">Transmembrane</keyword>
<keyword evidence="3" id="KW-1133">Transmembrane helix</keyword>
<feature type="region of interest" description="Disordered" evidence="2">
    <location>
        <begin position="81"/>
        <end position="105"/>
    </location>
</feature>
<feature type="region of interest" description="Disordered" evidence="2">
    <location>
        <begin position="284"/>
        <end position="345"/>
    </location>
</feature>
<feature type="compositionally biased region" description="Polar residues" evidence="2">
    <location>
        <begin position="284"/>
        <end position="297"/>
    </location>
</feature>
<feature type="compositionally biased region" description="Basic and acidic residues" evidence="2">
    <location>
        <begin position="316"/>
        <end position="336"/>
    </location>
</feature>
<dbReference type="Gene3D" id="1.10.443.10">
    <property type="entry name" value="Intergrase catalytic core"/>
    <property type="match status" value="1"/>
</dbReference>
<proteinExistence type="predicted"/>
<evidence type="ECO:0000313" key="5">
    <source>
        <dbReference type="Proteomes" id="UP001597185"/>
    </source>
</evidence>
<dbReference type="RefSeq" id="WP_256417226.1">
    <property type="nucleotide sequence ID" value="NZ_JANHDL010000002.1"/>
</dbReference>
<organism evidence="4 5">
    <name type="scientific">Halorubrum laminariae</name>
    <dbReference type="NCBI Taxonomy" id="1433523"/>
    <lineage>
        <taxon>Archaea</taxon>
        <taxon>Methanobacteriati</taxon>
        <taxon>Methanobacteriota</taxon>
        <taxon>Stenosarchaea group</taxon>
        <taxon>Halobacteria</taxon>
        <taxon>Halobacteriales</taxon>
        <taxon>Haloferacaceae</taxon>
        <taxon>Halorubrum</taxon>
    </lineage>
</organism>
<dbReference type="InterPro" id="IPR013762">
    <property type="entry name" value="Integrase-like_cat_sf"/>
</dbReference>
<dbReference type="AlphaFoldDB" id="A0ABD6BWF1"/>
<evidence type="ECO:0000256" key="3">
    <source>
        <dbReference type="SAM" id="Phobius"/>
    </source>
</evidence>
<dbReference type="CDD" id="cd00397">
    <property type="entry name" value="DNA_BRE_C"/>
    <property type="match status" value="1"/>
</dbReference>
<evidence type="ECO:0000256" key="1">
    <source>
        <dbReference type="ARBA" id="ARBA00023172"/>
    </source>
</evidence>
<dbReference type="GO" id="GO:0006310">
    <property type="term" value="P:DNA recombination"/>
    <property type="evidence" value="ECO:0007669"/>
    <property type="project" value="UniProtKB-KW"/>
</dbReference>
<keyword evidence="5" id="KW-1185">Reference proteome</keyword>
<comment type="caution">
    <text evidence="4">The sequence shown here is derived from an EMBL/GenBank/DDBJ whole genome shotgun (WGS) entry which is preliminary data.</text>
</comment>
<evidence type="ECO:0000256" key="2">
    <source>
        <dbReference type="SAM" id="MobiDB-lite"/>
    </source>
</evidence>
<keyword evidence="3" id="KW-0472">Membrane</keyword>
<evidence type="ECO:0000313" key="4">
    <source>
        <dbReference type="EMBL" id="MFD1569391.1"/>
    </source>
</evidence>
<keyword evidence="1" id="KW-0233">DNA recombination</keyword>
<dbReference type="EMBL" id="JBHUDB010000001">
    <property type="protein sequence ID" value="MFD1569391.1"/>
    <property type="molecule type" value="Genomic_DNA"/>
</dbReference>
<dbReference type="SUPFAM" id="SSF56349">
    <property type="entry name" value="DNA breaking-rejoining enzymes"/>
    <property type="match status" value="1"/>
</dbReference>
<accession>A0ABD6BWF1</accession>
<dbReference type="Proteomes" id="UP001597185">
    <property type="component" value="Unassembled WGS sequence"/>
</dbReference>
<sequence length="411" mass="45094">MARGTPDKTPIPNVPDDEDVNYEKPTEQEVEAALEYLETCEPVSRRHVEYKIIEEIGCRVGAVRAIDVGDVDLEEGVIRFRHRPEKDHPEEKGTPLKNGSDGERHVNIPTELAELINDYKENPGRYDVTDRFGRKPLFTTENGRPLTDTIRRDLYKLTRPCVHADNCPHDRDTDACDAFKNANASECPSSHSPHPLRRYSIESQIDAGVSKEMLTDRVDVSIPVLNKHYDTRSEERKRKHRLKVFEKLYDGYGDPEETLDLDQMSEVLIDEDGMIDPQALRRLQSNGAASETGSDSAGATDGEDVGATATEDGTDETPKATEETDEEQRSIDEFGRSPKTAFGPGTAAVAGTIALGSKTVDRLHSELEALTPGVSGVTPPGPERAAKGAAGYAVFVAMIAVNFALLGIVPA</sequence>
<name>A0ABD6BWF1_9EURY</name>
<dbReference type="InterPro" id="IPR011010">
    <property type="entry name" value="DNA_brk_join_enz"/>
</dbReference>
<protein>
    <submittedName>
        <fullName evidence="4">Integrase</fullName>
    </submittedName>
</protein>
<feature type="compositionally biased region" description="Basic and acidic residues" evidence="2">
    <location>
        <begin position="84"/>
        <end position="105"/>
    </location>
</feature>
<reference evidence="4 5" key="1">
    <citation type="journal article" date="2019" name="Int. J. Syst. Evol. Microbiol.">
        <title>The Global Catalogue of Microorganisms (GCM) 10K type strain sequencing project: providing services to taxonomists for standard genome sequencing and annotation.</title>
        <authorList>
            <consortium name="The Broad Institute Genomics Platform"/>
            <consortium name="The Broad Institute Genome Sequencing Center for Infectious Disease"/>
            <person name="Wu L."/>
            <person name="Ma J."/>
        </authorList>
    </citation>
    <scope>NUCLEOTIDE SEQUENCE [LARGE SCALE GENOMIC DNA]</scope>
    <source>
        <strain evidence="4 5">CGMCC 1.12689</strain>
    </source>
</reference>
<feature type="transmembrane region" description="Helical" evidence="3">
    <location>
        <begin position="389"/>
        <end position="409"/>
    </location>
</feature>